<evidence type="ECO:0000256" key="1">
    <source>
        <dbReference type="SAM" id="MobiDB-lite"/>
    </source>
</evidence>
<feature type="compositionally biased region" description="Polar residues" evidence="1">
    <location>
        <begin position="521"/>
        <end position="534"/>
    </location>
</feature>
<gene>
    <name evidence="2" type="ORF">SSX86_030469</name>
</gene>
<comment type="caution">
    <text evidence="2">The sequence shown here is derived from an EMBL/GenBank/DDBJ whole genome shotgun (WGS) entry which is preliminary data.</text>
</comment>
<feature type="compositionally biased region" description="Acidic residues" evidence="1">
    <location>
        <begin position="411"/>
        <end position="428"/>
    </location>
</feature>
<evidence type="ECO:0000313" key="2">
    <source>
        <dbReference type="EMBL" id="KAK9050561.1"/>
    </source>
</evidence>
<dbReference type="Proteomes" id="UP001408789">
    <property type="component" value="Unassembled WGS sequence"/>
</dbReference>
<feature type="region of interest" description="Disordered" evidence="1">
    <location>
        <begin position="358"/>
        <end position="534"/>
    </location>
</feature>
<dbReference type="EMBL" id="JBCNJP010001113">
    <property type="protein sequence ID" value="KAK9050561.1"/>
    <property type="molecule type" value="Genomic_DNA"/>
</dbReference>
<keyword evidence="3" id="KW-1185">Reference proteome</keyword>
<evidence type="ECO:0000313" key="3">
    <source>
        <dbReference type="Proteomes" id="UP001408789"/>
    </source>
</evidence>
<feature type="compositionally biased region" description="Acidic residues" evidence="1">
    <location>
        <begin position="490"/>
        <end position="502"/>
    </location>
</feature>
<dbReference type="PANTHER" id="PTHR34835:SF90">
    <property type="entry name" value="AMINOTRANSFERASE-LIKE PLANT MOBILE DOMAIN-CONTAINING PROTEIN"/>
    <property type="match status" value="1"/>
</dbReference>
<feature type="compositionally biased region" description="Acidic residues" evidence="1">
    <location>
        <begin position="388"/>
        <end position="401"/>
    </location>
</feature>
<protein>
    <recommendedName>
        <fullName evidence="4">Ubiquitin-like protease family profile domain-containing protein</fullName>
    </recommendedName>
</protein>
<evidence type="ECO:0008006" key="4">
    <source>
        <dbReference type="Google" id="ProtNLM"/>
    </source>
</evidence>
<feature type="compositionally biased region" description="Acidic residues" evidence="1">
    <location>
        <begin position="436"/>
        <end position="480"/>
    </location>
</feature>
<feature type="compositionally biased region" description="Acidic residues" evidence="1">
    <location>
        <begin position="365"/>
        <end position="380"/>
    </location>
</feature>
<feature type="compositionally biased region" description="Polar residues" evidence="1">
    <location>
        <begin position="546"/>
        <end position="556"/>
    </location>
</feature>
<dbReference type="AlphaFoldDB" id="A0AAP0C5R3"/>
<proteinExistence type="predicted"/>
<feature type="region of interest" description="Disordered" evidence="1">
    <location>
        <begin position="546"/>
        <end position="571"/>
    </location>
</feature>
<name>A0AAP0C5R3_9ASTR</name>
<dbReference type="PANTHER" id="PTHR34835">
    <property type="entry name" value="OS07G0283600 PROTEIN-RELATED"/>
    <property type="match status" value="1"/>
</dbReference>
<sequence>MMSPSLIPPPPKPITTKWFGIRTRSSPAQFNRCIAILKPKQRAAVRSMGFGQLLSWKVDGVTAQLAHYVVDKFRPKGMVIKVGSRCLKIDSPSIHKLMGVPMGSKKFYAKKLKNRDPAVDAWRKLYPGRFVSPRQMVDHIQSSPDGDTFDFRMDFIICFMSVLVECLSQGCLKEKILKYISSDIDWADINWCEYIIDALRVCKKGWRRMDTTSSFHGPLAILILLYVDSFDCKGMKVDRNQNAITFWTKDNQKRRQKFEMKNGGFGKGKYKGLSNVIDNGSSGIHDLSVGETLSDNVSEVEKNFEIIQNAKEKLDNSLDQLIHMFPHSVEAHSLKERYDSFFKSHMIWTEEDFAVADIPVQSDHNEDELDDIEDDDDMENEHDTERSEEADETDDEDDMENEVEHHKENQADDPEDEDHDENDFDDDDGDHHNEDANDFSNEEADDNEDVNDVGNEEGDYNDEVDDDFTQEGDAFEEMNDDDKISRDVNDVDNEESDDIEDGNDVHNEQGNDNDHVDFTPHGNQSSPNTAHDATIQNTTDVGSKVSLVQQKSVISQSPPPPSPHLNLNSSPAILDVNNFGDDPSSSHHLNLNSSPPFLEGKIMESKCSRAQATYDGPNWSVGVSQIQTPPPLQSDDPHNSCSTTFLTNQQDMHCTHGVHPNHIISHVLVDLTADETHNESWEETYLVTPRTLFPTEDVVTTSGNTEELLCDSIVPYTPIHTPKAGIPNSMDGVKHVTLTGPEGEVVVAMQVQPISAVPTLEKVQEVAEQLNSKRINPFRQPPLPSALRSPYFDRGVILETAFTKEEKKLWDIIMKDHPPTPQNMGKNAAKNKAKILLNSDLVYYSATHVEAETEIMKSLNYDKILNTRVLDAFVDDEWTIYGTSFNLNEKMEKVMTYLYGFFKKNNINPELKGVDMVFFPIEDADVYYIIVFELKYPAISVIDSFPEKKPLISLIDDDSYFNKDSAYRMKYIFTCYLENIHHPKAEKILHCQIQRVKIDWATKASSIENPIFAMRHMEKYFGRNEIFDCDFGTHGNTKKAQLKKLRKKYLAAIILSDANLVKQKMKFLLNG</sequence>
<feature type="compositionally biased region" description="Basic and acidic residues" evidence="1">
    <location>
        <begin position="503"/>
        <end position="518"/>
    </location>
</feature>
<accession>A0AAP0C5R3</accession>
<reference evidence="2 3" key="1">
    <citation type="submission" date="2024-04" db="EMBL/GenBank/DDBJ databases">
        <title>The reference genome of an endangered Asteraceae, Deinandra increscens subsp. villosa, native to the Central Coast of California.</title>
        <authorList>
            <person name="Guilliams M."/>
            <person name="Hasenstab-Lehman K."/>
            <person name="Meyer R."/>
            <person name="Mcevoy S."/>
        </authorList>
    </citation>
    <scope>NUCLEOTIDE SEQUENCE [LARGE SCALE GENOMIC DNA]</scope>
    <source>
        <tissue evidence="2">Leaf</tissue>
    </source>
</reference>
<organism evidence="2 3">
    <name type="scientific">Deinandra increscens subsp. villosa</name>
    <dbReference type="NCBI Taxonomy" id="3103831"/>
    <lineage>
        <taxon>Eukaryota</taxon>
        <taxon>Viridiplantae</taxon>
        <taxon>Streptophyta</taxon>
        <taxon>Embryophyta</taxon>
        <taxon>Tracheophyta</taxon>
        <taxon>Spermatophyta</taxon>
        <taxon>Magnoliopsida</taxon>
        <taxon>eudicotyledons</taxon>
        <taxon>Gunneridae</taxon>
        <taxon>Pentapetalae</taxon>
        <taxon>asterids</taxon>
        <taxon>campanulids</taxon>
        <taxon>Asterales</taxon>
        <taxon>Asteraceae</taxon>
        <taxon>Asteroideae</taxon>
        <taxon>Heliantheae alliance</taxon>
        <taxon>Madieae</taxon>
        <taxon>Madiinae</taxon>
        <taxon>Deinandra</taxon>
    </lineage>
</organism>
<dbReference type="Gene3D" id="3.40.395.10">
    <property type="entry name" value="Adenoviral Proteinase, Chain A"/>
    <property type="match status" value="1"/>
</dbReference>